<dbReference type="Proteomes" id="UP000298860">
    <property type="component" value="Unassembled WGS sequence"/>
</dbReference>
<evidence type="ECO:0008006" key="5">
    <source>
        <dbReference type="Google" id="ProtNLM"/>
    </source>
</evidence>
<evidence type="ECO:0000256" key="2">
    <source>
        <dbReference type="SAM" id="Phobius"/>
    </source>
</evidence>
<evidence type="ECO:0000256" key="1">
    <source>
        <dbReference type="SAM" id="MobiDB-lite"/>
    </source>
</evidence>
<keyword evidence="2" id="KW-0472">Membrane</keyword>
<keyword evidence="2" id="KW-0812">Transmembrane</keyword>
<feature type="compositionally biased region" description="Polar residues" evidence="1">
    <location>
        <begin position="89"/>
        <end position="100"/>
    </location>
</feature>
<reference evidence="4" key="1">
    <citation type="submission" date="2019-04" db="EMBL/GenBank/DDBJ databases">
        <title>Draft genome sequence of Pseudonocardiaceae bacterium SL3-2-4.</title>
        <authorList>
            <person name="Ningsih F."/>
            <person name="Yokota A."/>
            <person name="Sakai Y."/>
            <person name="Nanatani K."/>
            <person name="Yabe S."/>
            <person name="Oetari A."/>
            <person name="Sjamsuridzal W."/>
        </authorList>
    </citation>
    <scope>NUCLEOTIDE SEQUENCE [LARGE SCALE GENOMIC DNA]</scope>
    <source>
        <strain evidence="4">SL3-2-4</strain>
    </source>
</reference>
<organism evidence="3 4">
    <name type="scientific">Gandjariella thermophila</name>
    <dbReference type="NCBI Taxonomy" id="1931992"/>
    <lineage>
        <taxon>Bacteria</taxon>
        <taxon>Bacillati</taxon>
        <taxon>Actinomycetota</taxon>
        <taxon>Actinomycetes</taxon>
        <taxon>Pseudonocardiales</taxon>
        <taxon>Pseudonocardiaceae</taxon>
        <taxon>Gandjariella</taxon>
    </lineage>
</organism>
<feature type="transmembrane region" description="Helical" evidence="2">
    <location>
        <begin position="110"/>
        <end position="133"/>
    </location>
</feature>
<dbReference type="AlphaFoldDB" id="A0A4D4JBH1"/>
<sequence length="242" mass="24682">MSDPQQSGKSAGEEGSGQDQAKPQHQGESGEGATQPAGTSAAPETEVRASHSEQPQSGTEQAQATAERPRADAEAARAGIEQTEARQAETGSTDVTGTSETQRRARWQGLLIGVGGGALVGLIVVLALGAFVWPGFLSGPGKPDGKASAATAALASKNADELEKVSCHGPDGKSTAQIPAQAMQMIQSVKPAGPTQQLLDTEAVAPVDITLSAQGQTQNVPAEVVLGVTKGQWCLKGISQRQ</sequence>
<evidence type="ECO:0000313" key="4">
    <source>
        <dbReference type="Proteomes" id="UP000298860"/>
    </source>
</evidence>
<dbReference type="OrthoDB" id="3700594at2"/>
<keyword evidence="4" id="KW-1185">Reference proteome</keyword>
<gene>
    <name evidence="3" type="ORF">GTS_40030</name>
</gene>
<accession>A0A4D4JBH1</accession>
<feature type="compositionally biased region" description="Polar residues" evidence="1">
    <location>
        <begin position="17"/>
        <end position="27"/>
    </location>
</feature>
<dbReference type="RefSeq" id="WP_137815387.1">
    <property type="nucleotide sequence ID" value="NZ_BJFL01000023.1"/>
</dbReference>
<feature type="compositionally biased region" description="Polar residues" evidence="1">
    <location>
        <begin position="52"/>
        <end position="63"/>
    </location>
</feature>
<feature type="region of interest" description="Disordered" evidence="1">
    <location>
        <begin position="1"/>
        <end position="102"/>
    </location>
</feature>
<evidence type="ECO:0000313" key="3">
    <source>
        <dbReference type="EMBL" id="GDY32370.1"/>
    </source>
</evidence>
<comment type="caution">
    <text evidence="3">The sequence shown here is derived from an EMBL/GenBank/DDBJ whole genome shotgun (WGS) entry which is preliminary data.</text>
</comment>
<keyword evidence="2" id="KW-1133">Transmembrane helix</keyword>
<protein>
    <recommendedName>
        <fullName evidence="5">DUF4878 domain-containing protein</fullName>
    </recommendedName>
</protein>
<name>A0A4D4JBH1_9PSEU</name>
<proteinExistence type="predicted"/>
<dbReference type="EMBL" id="BJFL01000023">
    <property type="protein sequence ID" value="GDY32370.1"/>
    <property type="molecule type" value="Genomic_DNA"/>
</dbReference>